<dbReference type="Proteomes" id="UP001231649">
    <property type="component" value="Chromosome 19"/>
</dbReference>
<evidence type="ECO:0000313" key="1">
    <source>
        <dbReference type="EMBL" id="KAJ8721001.1"/>
    </source>
</evidence>
<accession>A0ACC2QN25</accession>
<proteinExistence type="predicted"/>
<keyword evidence="2" id="KW-1185">Reference proteome</keyword>
<evidence type="ECO:0000313" key="2">
    <source>
        <dbReference type="Proteomes" id="UP001231649"/>
    </source>
</evidence>
<dbReference type="EMBL" id="CM056795">
    <property type="protein sequence ID" value="KAJ8721001.1"/>
    <property type="molecule type" value="Genomic_DNA"/>
</dbReference>
<gene>
    <name evidence="1" type="ORF">PYW08_006466</name>
</gene>
<organism evidence="1 2">
    <name type="scientific">Mythimna loreyi</name>
    <dbReference type="NCBI Taxonomy" id="667449"/>
    <lineage>
        <taxon>Eukaryota</taxon>
        <taxon>Metazoa</taxon>
        <taxon>Ecdysozoa</taxon>
        <taxon>Arthropoda</taxon>
        <taxon>Hexapoda</taxon>
        <taxon>Insecta</taxon>
        <taxon>Pterygota</taxon>
        <taxon>Neoptera</taxon>
        <taxon>Endopterygota</taxon>
        <taxon>Lepidoptera</taxon>
        <taxon>Glossata</taxon>
        <taxon>Ditrysia</taxon>
        <taxon>Noctuoidea</taxon>
        <taxon>Noctuidae</taxon>
        <taxon>Noctuinae</taxon>
        <taxon>Hadenini</taxon>
        <taxon>Mythimna</taxon>
    </lineage>
</organism>
<reference evidence="1" key="1">
    <citation type="submission" date="2023-03" db="EMBL/GenBank/DDBJ databases">
        <title>Chromosome-level genomes of two armyworms, Mythimna separata and Mythimna loreyi, provide insights into the biosynthesis and reception of sex pheromones.</title>
        <authorList>
            <person name="Zhao H."/>
        </authorList>
    </citation>
    <scope>NUCLEOTIDE SEQUENCE</scope>
    <source>
        <strain evidence="1">BeijingLab</strain>
    </source>
</reference>
<protein>
    <submittedName>
        <fullName evidence="1">Uncharacterized protein</fullName>
    </submittedName>
</protein>
<sequence length="118" mass="13846">MPASSNEPTVPAMGENRIEGGDGGDGRRITQTQREQEQASPNNIPRRRKSKQRKIMDKLRVYRIKRELLLSKYFTVKTVQIDLELQAAELRRRYEELNNRKLQLQAELENIRNNNIIN</sequence>
<name>A0ACC2QN25_9NEOP</name>
<comment type="caution">
    <text evidence="1">The sequence shown here is derived from an EMBL/GenBank/DDBJ whole genome shotgun (WGS) entry which is preliminary data.</text>
</comment>